<accession>A0ABW8ZG22</accession>
<comment type="caution">
    <text evidence="1">The sequence shown here is derived from an EMBL/GenBank/DDBJ whole genome shotgun (WGS) entry which is preliminary data.</text>
</comment>
<keyword evidence="2" id="KW-1185">Reference proteome</keyword>
<sequence length="200" mass="23560">MTDWELMTETMSMLFILGRVEESVYQGYLTHAALNRTYQLQFSYDQRHRRVHAFVLRLFAAWRGDVHHEWPSFAYSEPLYEGILERWHETNPKALTPWLLAACDRHTHESTRDSETKFFDCSAFPRTPIEILFLFRLRELIGLKNPVLNHPLMEPPFEKLPEPQSPYIPDARVEGTLARVRTDWPEFDRIVSLEALKTAG</sequence>
<dbReference type="Proteomes" id="UP001629249">
    <property type="component" value="Unassembled WGS sequence"/>
</dbReference>
<reference evidence="1 2" key="1">
    <citation type="journal article" date="2024" name="Chem. Sci.">
        <title>Discovery of megapolipeptins by genome mining of a Burkholderiales bacteria collection.</title>
        <authorList>
            <person name="Paulo B.S."/>
            <person name="Recchia M.J.J."/>
            <person name="Lee S."/>
            <person name="Fergusson C.H."/>
            <person name="Romanowski S.B."/>
            <person name="Hernandez A."/>
            <person name="Krull N."/>
            <person name="Liu D.Y."/>
            <person name="Cavanagh H."/>
            <person name="Bos A."/>
            <person name="Gray C.A."/>
            <person name="Murphy B.T."/>
            <person name="Linington R.G."/>
            <person name="Eustaquio A.S."/>
        </authorList>
    </citation>
    <scope>NUCLEOTIDE SEQUENCE [LARGE SCALE GENOMIC DNA]</scope>
    <source>
        <strain evidence="1 2">RL16-012-BIC-B</strain>
    </source>
</reference>
<name>A0ABW8ZG22_9BURK</name>
<evidence type="ECO:0000313" key="1">
    <source>
        <dbReference type="EMBL" id="MFL9881510.1"/>
    </source>
</evidence>
<proteinExistence type="predicted"/>
<evidence type="ECO:0000313" key="2">
    <source>
        <dbReference type="Proteomes" id="UP001629249"/>
    </source>
</evidence>
<organism evidence="1 2">
    <name type="scientific">Paraburkholderia agricolaris</name>
    <dbReference type="NCBI Taxonomy" id="2152888"/>
    <lineage>
        <taxon>Bacteria</taxon>
        <taxon>Pseudomonadati</taxon>
        <taxon>Pseudomonadota</taxon>
        <taxon>Betaproteobacteria</taxon>
        <taxon>Burkholderiales</taxon>
        <taxon>Burkholderiaceae</taxon>
        <taxon>Paraburkholderia</taxon>
    </lineage>
</organism>
<gene>
    <name evidence="1" type="ORF">PQR66_00585</name>
</gene>
<dbReference type="RefSeq" id="WP_408325452.1">
    <property type="nucleotide sequence ID" value="NZ_JAQQFH010000001.1"/>
</dbReference>
<protein>
    <submittedName>
        <fullName evidence="1">Uncharacterized protein</fullName>
    </submittedName>
</protein>
<dbReference type="EMBL" id="JAQQFN010000001">
    <property type="protein sequence ID" value="MFL9881510.1"/>
    <property type="molecule type" value="Genomic_DNA"/>
</dbReference>